<dbReference type="InterPro" id="IPR017896">
    <property type="entry name" value="4Fe4S_Fe-S-bd"/>
</dbReference>
<evidence type="ECO:0000256" key="4">
    <source>
        <dbReference type="ARBA" id="ARBA00022723"/>
    </source>
</evidence>
<keyword evidence="7" id="KW-0408">Iron</keyword>
<dbReference type="InterPro" id="IPR023753">
    <property type="entry name" value="FAD/NAD-binding_dom"/>
</dbReference>
<protein>
    <submittedName>
        <fullName evidence="10">BamE2: predicted heterodisulfide reductase, iron-sulfur subunit A</fullName>
    </submittedName>
</protein>
<dbReference type="Pfam" id="PF07992">
    <property type="entry name" value="Pyr_redox_2"/>
    <property type="match status" value="1"/>
</dbReference>
<evidence type="ECO:0000256" key="6">
    <source>
        <dbReference type="ARBA" id="ARBA00023002"/>
    </source>
</evidence>
<dbReference type="Gene3D" id="3.40.50.720">
    <property type="entry name" value="NAD(P)-binding Rossmann-like Domain"/>
    <property type="match status" value="1"/>
</dbReference>
<reference evidence="10" key="1">
    <citation type="submission" date="2018-07" db="EMBL/GenBank/DDBJ databases">
        <authorList>
            <consortium name="Genoscope - CEA"/>
            <person name="William W."/>
        </authorList>
    </citation>
    <scope>NUCLEOTIDE SEQUENCE</scope>
    <source>
        <strain evidence="10">IK1</strain>
    </source>
</reference>
<keyword evidence="8" id="KW-0411">Iron-sulfur</keyword>
<dbReference type="AlphaFoldDB" id="A0A653AF09"/>
<sequence>MSGHDLGPITPESGREKIGAVMVVGAGVSGIQAALDSANAGFRVYLVEKGPSIGGRMSQLDKTFPTNDCSMCILSPKFLECASNPNITILTETEVEAVVGEAGNFSVHLLAAPRFVDLEKCTGCGVCAEYCPVNIRDEYNAGLATVKCIHLPFPQAVPAASVVDPAHCLFLNRRECQICVPTCRNRAIDFHQEAQRHTIRVGGIILAPGYEPFDPSGQSLYGYDRFRNVFTGLEYERLLSASGPNAGVLRRPSDGAAPARIAWIQCVGSRDVSIGSGYCSSVCCMYAMKQVILSKEHIPGLEAVVFHNDVRAFGKGFERYYERAKGLDGVRFEWAKPVIVGEDPETHALTLRYRVGGEAVREERFDMVVLSVGLSSPSSHAELAGIFGIPLSEEGFCAPSASLRPMETGRPGVYACGVFCGPMDIPDSVTMASGAAALATRDLGRVRGTLVEEKSYPPERDTLGEPPRVGVFVCHCGTNIIKGVDVSKVVDYASGLEGVVHAQEETFSCSIDSIKRMVEVIQKKSLNRVVVAACTPRTHEPVFQDALKQAGLNPFLFEMANIREHCAWVHMGEKGLATQKARDLVRMAVMKARLLSPLTQQTYPVLRSALVIGGGISGMSAALSLADQGVKVHLVEKGPALGGMAARLRRTLEGEDVQAALKTLTERVYRHLLIQVHTQAEIRHFSGYVGNFRTTIETGKRRAPVDIPHGATVVATGGAEFRPDEYLYGRNDRVLTHLELEGEIADETARIQECRSLVMIQCVGSRDAERPYCSRVCCGQAVKNALGLKALNPSMKITVLYRDMRTYGLMEHAYRKAAESGVVFIRYHEADKPVVTAGEGGGPLEILVTEPTLGRKLRLQADIVSLAAATIPAADNHQLSQQLKVPLNADGFFMEAHMKLRPVDFPTDGIFMCGLAHGPKRLGESIAQGHAAAARVMTLLSREEMRGEGAVCRVDASKCTGCRVCETVCPFHAVAVEEGSGVAAVNPALCKGCGLCAASCRSGALQVMGNNEEQVFSQLEAFLVQPDGQRRVAA</sequence>
<dbReference type="SUPFAM" id="SSF51905">
    <property type="entry name" value="FAD/NAD(P)-binding domain"/>
    <property type="match status" value="2"/>
</dbReference>
<evidence type="ECO:0000259" key="9">
    <source>
        <dbReference type="PROSITE" id="PS51379"/>
    </source>
</evidence>
<dbReference type="PANTHER" id="PTHR43498">
    <property type="entry name" value="FERREDOXIN:COB-COM HETERODISULFIDE REDUCTASE SUBUNIT A"/>
    <property type="match status" value="1"/>
</dbReference>
<evidence type="ECO:0000313" key="10">
    <source>
        <dbReference type="EMBL" id="VBB46626.1"/>
    </source>
</evidence>
<feature type="domain" description="4Fe-4S ferredoxin-type" evidence="9">
    <location>
        <begin position="112"/>
        <end position="142"/>
    </location>
</feature>
<evidence type="ECO:0000256" key="3">
    <source>
        <dbReference type="ARBA" id="ARBA00022485"/>
    </source>
</evidence>
<dbReference type="Pfam" id="PF12838">
    <property type="entry name" value="Fer4_7"/>
    <property type="match status" value="1"/>
</dbReference>
<dbReference type="InterPro" id="IPR017900">
    <property type="entry name" value="4Fe4S_Fe_S_CS"/>
</dbReference>
<dbReference type="EMBL" id="UPXX01000031">
    <property type="protein sequence ID" value="VBB46626.1"/>
    <property type="molecule type" value="Genomic_DNA"/>
</dbReference>
<evidence type="ECO:0000256" key="1">
    <source>
        <dbReference type="ARBA" id="ARBA00001974"/>
    </source>
</evidence>
<gene>
    <name evidence="10" type="primary">bamE</name>
    <name evidence="10" type="ORF">TRIP_B40420</name>
</gene>
<dbReference type="Gene3D" id="3.50.50.60">
    <property type="entry name" value="FAD/NAD(P)-binding domain"/>
    <property type="match status" value="1"/>
</dbReference>
<feature type="domain" description="4Fe-4S ferredoxin-type" evidence="9">
    <location>
        <begin position="981"/>
        <end position="1010"/>
    </location>
</feature>
<feature type="domain" description="4Fe-4S ferredoxin-type" evidence="9">
    <location>
        <begin position="950"/>
        <end position="979"/>
    </location>
</feature>
<dbReference type="Pfam" id="PF12831">
    <property type="entry name" value="FAD_oxidored"/>
    <property type="match status" value="2"/>
</dbReference>
<dbReference type="PANTHER" id="PTHR43498:SF1">
    <property type="entry name" value="COB--COM HETERODISULFIDE REDUCTASE IRON-SULFUR SUBUNIT A"/>
    <property type="match status" value="1"/>
</dbReference>
<accession>A0A653AF09</accession>
<keyword evidence="6" id="KW-0560">Oxidoreductase</keyword>
<dbReference type="SUPFAM" id="SSF54862">
    <property type="entry name" value="4Fe-4S ferredoxins"/>
    <property type="match status" value="1"/>
</dbReference>
<comment type="cofactor">
    <cofactor evidence="1">
        <name>FAD</name>
        <dbReference type="ChEBI" id="CHEBI:57692"/>
    </cofactor>
</comment>
<dbReference type="PROSITE" id="PS51379">
    <property type="entry name" value="4FE4S_FER_2"/>
    <property type="match status" value="3"/>
</dbReference>
<name>A0A653AF09_UNCDX</name>
<dbReference type="GO" id="GO:0051539">
    <property type="term" value="F:4 iron, 4 sulfur cluster binding"/>
    <property type="evidence" value="ECO:0007669"/>
    <property type="project" value="UniProtKB-KW"/>
</dbReference>
<evidence type="ECO:0000256" key="2">
    <source>
        <dbReference type="ARBA" id="ARBA00006561"/>
    </source>
</evidence>
<dbReference type="Gene3D" id="3.30.70.20">
    <property type="match status" value="2"/>
</dbReference>
<keyword evidence="3" id="KW-0004">4Fe-4S</keyword>
<evidence type="ECO:0000256" key="8">
    <source>
        <dbReference type="ARBA" id="ARBA00023014"/>
    </source>
</evidence>
<dbReference type="InterPro" id="IPR036188">
    <property type="entry name" value="FAD/NAD-bd_sf"/>
</dbReference>
<dbReference type="PROSITE" id="PS00198">
    <property type="entry name" value="4FE4S_FER_1"/>
    <property type="match status" value="2"/>
</dbReference>
<dbReference type="Pfam" id="PF00037">
    <property type="entry name" value="Fer4"/>
    <property type="match status" value="1"/>
</dbReference>
<comment type="similarity">
    <text evidence="2">Belongs to the HdrA family.</text>
</comment>
<proteinExistence type="inferred from homology"/>
<dbReference type="InterPro" id="IPR039650">
    <property type="entry name" value="HdrA-like"/>
</dbReference>
<organism evidence="10">
    <name type="scientific">Uncultured Desulfatiglans sp</name>
    <dbReference type="NCBI Taxonomy" id="1748965"/>
    <lineage>
        <taxon>Bacteria</taxon>
        <taxon>Pseudomonadati</taxon>
        <taxon>Thermodesulfobacteriota</taxon>
        <taxon>Desulfobacteria</taxon>
        <taxon>Desulfatiglandales</taxon>
        <taxon>Desulfatiglandaceae</taxon>
        <taxon>Desulfatiglans</taxon>
        <taxon>environmental samples</taxon>
    </lineage>
</organism>
<keyword evidence="5" id="KW-0285">Flavoprotein</keyword>
<evidence type="ECO:0000256" key="7">
    <source>
        <dbReference type="ARBA" id="ARBA00023004"/>
    </source>
</evidence>
<keyword evidence="5" id="KW-0274">FAD</keyword>
<evidence type="ECO:0000256" key="5">
    <source>
        <dbReference type="ARBA" id="ARBA00022827"/>
    </source>
</evidence>
<keyword evidence="4" id="KW-0479">Metal-binding</keyword>
<dbReference type="GO" id="GO:0016491">
    <property type="term" value="F:oxidoreductase activity"/>
    <property type="evidence" value="ECO:0007669"/>
    <property type="project" value="UniProtKB-KW"/>
</dbReference>
<dbReference type="GO" id="GO:0046872">
    <property type="term" value="F:metal ion binding"/>
    <property type="evidence" value="ECO:0007669"/>
    <property type="project" value="UniProtKB-KW"/>
</dbReference>